<protein>
    <submittedName>
        <fullName evidence="4">O-methyltransferase</fullName>
    </submittedName>
</protein>
<keyword evidence="1" id="KW-0489">Methyltransferase</keyword>
<dbReference type="Gene3D" id="3.40.50.150">
    <property type="entry name" value="Vaccinia Virus protein VP39"/>
    <property type="match status" value="1"/>
</dbReference>
<organism evidence="4 5">
    <name type="scientific">Speluncibacter jeojiensis</name>
    <dbReference type="NCBI Taxonomy" id="2710754"/>
    <lineage>
        <taxon>Bacteria</taxon>
        <taxon>Bacillati</taxon>
        <taxon>Actinomycetota</taxon>
        <taxon>Actinomycetes</taxon>
        <taxon>Mycobacteriales</taxon>
        <taxon>Speluncibacteraceae</taxon>
        <taxon>Speluncibacter</taxon>
    </lineage>
</organism>
<dbReference type="GO" id="GO:0008171">
    <property type="term" value="F:O-methyltransferase activity"/>
    <property type="evidence" value="ECO:0007669"/>
    <property type="project" value="InterPro"/>
</dbReference>
<evidence type="ECO:0000256" key="2">
    <source>
        <dbReference type="ARBA" id="ARBA00022679"/>
    </source>
</evidence>
<dbReference type="InterPro" id="IPR050362">
    <property type="entry name" value="Cation-dep_OMT"/>
</dbReference>
<reference evidence="4" key="1">
    <citation type="submission" date="2022-08" db="EMBL/GenBank/DDBJ databases">
        <title>Genome analysis of Corynebacteriales strain.</title>
        <authorList>
            <person name="Lee S.D."/>
        </authorList>
    </citation>
    <scope>NUCLEOTIDE SEQUENCE</scope>
    <source>
        <strain evidence="4">D3-21</strain>
    </source>
</reference>
<gene>
    <name evidence="4" type="ORF">NVS88_12525</name>
</gene>
<dbReference type="RefSeq" id="WP_277835335.1">
    <property type="nucleotide sequence ID" value="NZ_JAAIVF010000008.1"/>
</dbReference>
<dbReference type="SUPFAM" id="SSF53335">
    <property type="entry name" value="S-adenosyl-L-methionine-dependent methyltransferases"/>
    <property type="match status" value="1"/>
</dbReference>
<evidence type="ECO:0000313" key="4">
    <source>
        <dbReference type="EMBL" id="MDG3015375.1"/>
    </source>
</evidence>
<sequence length="225" mass="23808">MSNDAEAMLTHAEKFAATWNRSQSDGRGATDAVDSALAEAVERSADLGIDAVGPSTGIALSMFARMLDARTVVEIGTGAGVSGLWLLRGMRPDGVLTSIDIEPEHQRSAKRAFLGAGVAASRARMINGHALEVLPRLADDSYDLVFVDAAPIDHPRYVAEGIRLLRPGGALVVHGAQRGGRVTDPAQRDPETVAAREATRLVAENPELLPLLFPLGDGLLCAVRR</sequence>
<dbReference type="Pfam" id="PF01596">
    <property type="entry name" value="Methyltransf_3"/>
    <property type="match status" value="1"/>
</dbReference>
<accession>A0A9X4LZR8</accession>
<keyword evidence="3" id="KW-0949">S-adenosyl-L-methionine</keyword>
<dbReference type="Proteomes" id="UP001152755">
    <property type="component" value="Unassembled WGS sequence"/>
</dbReference>
<comment type="caution">
    <text evidence="4">The sequence shown here is derived from an EMBL/GenBank/DDBJ whole genome shotgun (WGS) entry which is preliminary data.</text>
</comment>
<evidence type="ECO:0000313" key="5">
    <source>
        <dbReference type="Proteomes" id="UP001152755"/>
    </source>
</evidence>
<dbReference type="AlphaFoldDB" id="A0A9X4LZR8"/>
<evidence type="ECO:0000256" key="1">
    <source>
        <dbReference type="ARBA" id="ARBA00022603"/>
    </source>
</evidence>
<dbReference type="GO" id="GO:0032259">
    <property type="term" value="P:methylation"/>
    <property type="evidence" value="ECO:0007669"/>
    <property type="project" value="UniProtKB-KW"/>
</dbReference>
<dbReference type="CDD" id="cd02440">
    <property type="entry name" value="AdoMet_MTases"/>
    <property type="match status" value="1"/>
</dbReference>
<dbReference type="EMBL" id="JANRHA010000007">
    <property type="protein sequence ID" value="MDG3015375.1"/>
    <property type="molecule type" value="Genomic_DNA"/>
</dbReference>
<dbReference type="InterPro" id="IPR029063">
    <property type="entry name" value="SAM-dependent_MTases_sf"/>
</dbReference>
<keyword evidence="2" id="KW-0808">Transferase</keyword>
<dbReference type="PANTHER" id="PTHR10509">
    <property type="entry name" value="O-METHYLTRANSFERASE-RELATED"/>
    <property type="match status" value="1"/>
</dbReference>
<proteinExistence type="predicted"/>
<dbReference type="PANTHER" id="PTHR10509:SF85">
    <property type="entry name" value="O-METHYLTRANSFERASE RV1220C-RELATED"/>
    <property type="match status" value="1"/>
</dbReference>
<dbReference type="InterPro" id="IPR002935">
    <property type="entry name" value="SAM_O-MeTrfase"/>
</dbReference>
<dbReference type="PROSITE" id="PS51682">
    <property type="entry name" value="SAM_OMT_I"/>
    <property type="match status" value="1"/>
</dbReference>
<name>A0A9X4LZR8_9ACTN</name>
<evidence type="ECO:0000256" key="3">
    <source>
        <dbReference type="ARBA" id="ARBA00022691"/>
    </source>
</evidence>
<keyword evidence="5" id="KW-1185">Reference proteome</keyword>
<dbReference type="GO" id="GO:0008757">
    <property type="term" value="F:S-adenosylmethionine-dependent methyltransferase activity"/>
    <property type="evidence" value="ECO:0007669"/>
    <property type="project" value="TreeGrafter"/>
</dbReference>